<dbReference type="Proteomes" id="UP000784294">
    <property type="component" value="Unassembled WGS sequence"/>
</dbReference>
<keyword evidence="2" id="KW-1185">Reference proteome</keyword>
<evidence type="ECO:0000313" key="2">
    <source>
        <dbReference type="Proteomes" id="UP000784294"/>
    </source>
</evidence>
<accession>A0A448WEA5</accession>
<sequence length="122" mass="13795">MIIDRGVGPNYTAPWYKNNPFIRDKEMGISYIPDTRGTAIGKNQYNTKVQLATVDGDPIKNLETLTFFGPNAPGMNEEFLPVAFTRPYYDCGNSNRWIVSSVAALTDNMPRYSEIDRLRGPR</sequence>
<evidence type="ECO:0000313" key="1">
    <source>
        <dbReference type="EMBL" id="VEL09735.1"/>
    </source>
</evidence>
<organism evidence="1 2">
    <name type="scientific">Protopolystoma xenopodis</name>
    <dbReference type="NCBI Taxonomy" id="117903"/>
    <lineage>
        <taxon>Eukaryota</taxon>
        <taxon>Metazoa</taxon>
        <taxon>Spiralia</taxon>
        <taxon>Lophotrochozoa</taxon>
        <taxon>Platyhelminthes</taxon>
        <taxon>Monogenea</taxon>
        <taxon>Polyopisthocotylea</taxon>
        <taxon>Polystomatidea</taxon>
        <taxon>Polystomatidae</taxon>
        <taxon>Protopolystoma</taxon>
    </lineage>
</organism>
<reference evidence="1" key="1">
    <citation type="submission" date="2018-11" db="EMBL/GenBank/DDBJ databases">
        <authorList>
            <consortium name="Pathogen Informatics"/>
        </authorList>
    </citation>
    <scope>NUCLEOTIDE SEQUENCE</scope>
</reference>
<dbReference type="OrthoDB" id="9970547at2759"/>
<proteinExistence type="predicted"/>
<protein>
    <submittedName>
        <fullName evidence="1">Uncharacterized protein</fullName>
    </submittedName>
</protein>
<name>A0A448WEA5_9PLAT</name>
<dbReference type="EMBL" id="CAAALY010007125">
    <property type="protein sequence ID" value="VEL09735.1"/>
    <property type="molecule type" value="Genomic_DNA"/>
</dbReference>
<comment type="caution">
    <text evidence="1">The sequence shown here is derived from an EMBL/GenBank/DDBJ whole genome shotgun (WGS) entry which is preliminary data.</text>
</comment>
<dbReference type="AlphaFoldDB" id="A0A448WEA5"/>
<gene>
    <name evidence="1" type="ORF">PXEA_LOCUS3175</name>
</gene>